<keyword evidence="1" id="KW-0812">Transmembrane</keyword>
<keyword evidence="1" id="KW-1133">Transmembrane helix</keyword>
<reference evidence="2" key="2">
    <citation type="submission" date="2020-05" db="UniProtKB">
        <authorList>
            <consortium name="EnsemblMetazoa"/>
        </authorList>
    </citation>
    <scope>IDENTIFICATION</scope>
    <source>
        <strain evidence="2">CM1001059</strain>
    </source>
</reference>
<reference evidence="3" key="1">
    <citation type="submission" date="2014-01" db="EMBL/GenBank/DDBJ databases">
        <title>The Genome Sequence of Anopheles melas CM1001059_A (V2).</title>
        <authorList>
            <consortium name="The Broad Institute Genomics Platform"/>
            <person name="Neafsey D.E."/>
            <person name="Besansky N."/>
            <person name="Howell P."/>
            <person name="Walton C."/>
            <person name="Young S.K."/>
            <person name="Zeng Q."/>
            <person name="Gargeya S."/>
            <person name="Fitzgerald M."/>
            <person name="Haas B."/>
            <person name="Abouelleil A."/>
            <person name="Allen A.W."/>
            <person name="Alvarado L."/>
            <person name="Arachchi H.M."/>
            <person name="Berlin A.M."/>
            <person name="Chapman S.B."/>
            <person name="Gainer-Dewar J."/>
            <person name="Goldberg J."/>
            <person name="Griggs A."/>
            <person name="Gujja S."/>
            <person name="Hansen M."/>
            <person name="Howarth C."/>
            <person name="Imamovic A."/>
            <person name="Ireland A."/>
            <person name="Larimer J."/>
            <person name="McCowan C."/>
            <person name="Murphy C."/>
            <person name="Pearson M."/>
            <person name="Poon T.W."/>
            <person name="Priest M."/>
            <person name="Roberts A."/>
            <person name="Saif S."/>
            <person name="Shea T."/>
            <person name="Sisk P."/>
            <person name="Sykes S."/>
            <person name="Wortman J."/>
            <person name="Nusbaum C."/>
            <person name="Birren B."/>
        </authorList>
    </citation>
    <scope>NUCLEOTIDE SEQUENCE [LARGE SCALE GENOMIC DNA]</scope>
    <source>
        <strain evidence="3">CM1001059</strain>
    </source>
</reference>
<organism evidence="2 3">
    <name type="scientific">Anopheles melas</name>
    <dbReference type="NCBI Taxonomy" id="34690"/>
    <lineage>
        <taxon>Eukaryota</taxon>
        <taxon>Metazoa</taxon>
        <taxon>Ecdysozoa</taxon>
        <taxon>Arthropoda</taxon>
        <taxon>Hexapoda</taxon>
        <taxon>Insecta</taxon>
        <taxon>Pterygota</taxon>
        <taxon>Neoptera</taxon>
        <taxon>Endopterygota</taxon>
        <taxon>Diptera</taxon>
        <taxon>Nematocera</taxon>
        <taxon>Culicoidea</taxon>
        <taxon>Culicidae</taxon>
        <taxon>Anophelinae</taxon>
        <taxon>Anopheles</taxon>
    </lineage>
</organism>
<dbReference type="VEuPathDB" id="VectorBase:AMEC003038"/>
<proteinExistence type="predicted"/>
<feature type="transmembrane region" description="Helical" evidence="1">
    <location>
        <begin position="6"/>
        <end position="29"/>
    </location>
</feature>
<name>A0A182TIR1_9DIPT</name>
<evidence type="ECO:0000256" key="1">
    <source>
        <dbReference type="SAM" id="Phobius"/>
    </source>
</evidence>
<dbReference type="AlphaFoldDB" id="A0A182TIR1"/>
<dbReference type="Proteomes" id="UP000075902">
    <property type="component" value="Unassembled WGS sequence"/>
</dbReference>
<evidence type="ECO:0000313" key="2">
    <source>
        <dbReference type="EnsemblMetazoa" id="AMEC003038-PA"/>
    </source>
</evidence>
<sequence length="102" mass="11810">MDFVNLLLFCLMSCVIGAVVMLLIQYYAFVRYFRLPELDQEEENQRKSAFSERYVLPDVSVGVPVSPSCCCYGSVQFPFCSVFFFRFFAQFLFCFPSCLARA</sequence>
<dbReference type="EnsemblMetazoa" id="AMEC003038-RA">
    <property type="protein sequence ID" value="AMEC003038-PA"/>
    <property type="gene ID" value="AMEC003038"/>
</dbReference>
<protein>
    <submittedName>
        <fullName evidence="2">Uncharacterized protein</fullName>
    </submittedName>
</protein>
<keyword evidence="1" id="KW-0472">Membrane</keyword>
<accession>A0A182TIR1</accession>
<evidence type="ECO:0000313" key="3">
    <source>
        <dbReference type="Proteomes" id="UP000075902"/>
    </source>
</evidence>
<keyword evidence="3" id="KW-1185">Reference proteome</keyword>